<dbReference type="PANTHER" id="PTHR36833:SF1">
    <property type="entry name" value="INTEGRAL MEMBRANE TRANSPORT PROTEIN"/>
    <property type="match status" value="1"/>
</dbReference>
<gene>
    <name evidence="2" type="ORF">SAMN02745149_01914</name>
</gene>
<feature type="transmembrane region" description="Helical" evidence="1">
    <location>
        <begin position="61"/>
        <end position="81"/>
    </location>
</feature>
<dbReference type="GeneID" id="78317193"/>
<dbReference type="RefSeq" id="WP_234975420.1">
    <property type="nucleotide sequence ID" value="NZ_FUWG01000015.1"/>
</dbReference>
<dbReference type="Pfam" id="PF06182">
    <property type="entry name" value="ABC2_membrane_6"/>
    <property type="match status" value="1"/>
</dbReference>
<evidence type="ECO:0000256" key="1">
    <source>
        <dbReference type="SAM" id="Phobius"/>
    </source>
</evidence>
<dbReference type="EMBL" id="FUWG01000015">
    <property type="protein sequence ID" value="SJZ64095.1"/>
    <property type="molecule type" value="Genomic_DNA"/>
</dbReference>
<feature type="transmembrane region" description="Helical" evidence="1">
    <location>
        <begin position="6"/>
        <end position="31"/>
    </location>
</feature>
<dbReference type="Proteomes" id="UP000190423">
    <property type="component" value="Unassembled WGS sequence"/>
</dbReference>
<organism evidence="2 3">
    <name type="scientific">Treponema porcinum</name>
    <dbReference type="NCBI Taxonomy" id="261392"/>
    <lineage>
        <taxon>Bacteria</taxon>
        <taxon>Pseudomonadati</taxon>
        <taxon>Spirochaetota</taxon>
        <taxon>Spirochaetia</taxon>
        <taxon>Spirochaetales</taxon>
        <taxon>Treponemataceae</taxon>
        <taxon>Treponema</taxon>
    </lineage>
</organism>
<dbReference type="InterPro" id="IPR010390">
    <property type="entry name" value="ABC-2_transporter-like"/>
</dbReference>
<dbReference type="AlphaFoldDB" id="A0A1T4MB11"/>
<evidence type="ECO:0000313" key="2">
    <source>
        <dbReference type="EMBL" id="SJZ64095.1"/>
    </source>
</evidence>
<keyword evidence="1" id="KW-1133">Transmembrane helix</keyword>
<dbReference type="STRING" id="261392.SAMN02745149_01914"/>
<keyword evidence="3" id="KW-1185">Reference proteome</keyword>
<keyword evidence="1" id="KW-0812">Transmembrane</keyword>
<proteinExistence type="predicted"/>
<keyword evidence="1" id="KW-0472">Membrane</keyword>
<feature type="transmembrane region" description="Helical" evidence="1">
    <location>
        <begin position="87"/>
        <end position="108"/>
    </location>
</feature>
<dbReference type="PANTHER" id="PTHR36833">
    <property type="entry name" value="SLR0610 PROTEIN-RELATED"/>
    <property type="match status" value="1"/>
</dbReference>
<evidence type="ECO:0000313" key="3">
    <source>
        <dbReference type="Proteomes" id="UP000190423"/>
    </source>
</evidence>
<accession>A0A1T4MB11</accession>
<name>A0A1T4MB11_TREPO</name>
<reference evidence="2 3" key="1">
    <citation type="submission" date="2017-02" db="EMBL/GenBank/DDBJ databases">
        <authorList>
            <person name="Peterson S.W."/>
        </authorList>
    </citation>
    <scope>NUCLEOTIDE SEQUENCE [LARGE SCALE GENOMIC DNA]</scope>
    <source>
        <strain evidence="2 3">ATCC BAA-908</strain>
    </source>
</reference>
<sequence length="120" mass="13489">MEWAVALAAVFCGAAIITGIKLFYTTFAFWVKRSQSYVYTAYNFNEFCYYPITIYNRAVQFFLTFVVPFAVTSYFPAAYLLGKGNLFQGLCLPVIIAVVFTGGAYLFWKKGLAHYESAGS</sequence>
<protein>
    <submittedName>
        <fullName evidence="2">ABC-2 family transporter protein</fullName>
    </submittedName>
</protein>